<keyword evidence="3" id="KW-1185">Reference proteome</keyword>
<dbReference type="AlphaFoldDB" id="A0A9X1I4Q3"/>
<organism evidence="2 3">
    <name type="scientific">Neotamlana sargassicola</name>
    <dbReference type="NCBI Taxonomy" id="2883125"/>
    <lineage>
        <taxon>Bacteria</taxon>
        <taxon>Pseudomonadati</taxon>
        <taxon>Bacteroidota</taxon>
        <taxon>Flavobacteriia</taxon>
        <taxon>Flavobacteriales</taxon>
        <taxon>Flavobacteriaceae</taxon>
        <taxon>Neotamlana</taxon>
    </lineage>
</organism>
<feature type="chain" id="PRO_5040782953" evidence="1">
    <location>
        <begin position="20"/>
        <end position="105"/>
    </location>
</feature>
<feature type="signal peptide" evidence="1">
    <location>
        <begin position="1"/>
        <end position="19"/>
    </location>
</feature>
<name>A0A9X1I4Q3_9FLAO</name>
<protein>
    <submittedName>
        <fullName evidence="2">Uncharacterized protein</fullName>
    </submittedName>
</protein>
<dbReference type="Proteomes" id="UP001139286">
    <property type="component" value="Unassembled WGS sequence"/>
</dbReference>
<proteinExistence type="predicted"/>
<keyword evidence="1" id="KW-0732">Signal</keyword>
<evidence type="ECO:0000256" key="1">
    <source>
        <dbReference type="SAM" id="SignalP"/>
    </source>
</evidence>
<reference evidence="2" key="1">
    <citation type="submission" date="2021-10" db="EMBL/GenBank/DDBJ databases">
        <title>Tamlana sargassums sp. nov., and Tamlana laminarinivorans sp. nov., two new bacteria isolated from the brown alga.</title>
        <authorList>
            <person name="Li J."/>
        </authorList>
    </citation>
    <scope>NUCLEOTIDE SEQUENCE</scope>
    <source>
        <strain evidence="2">62-3</strain>
    </source>
</reference>
<accession>A0A9X1I4Q3</accession>
<comment type="caution">
    <text evidence="2">The sequence shown here is derived from an EMBL/GenBank/DDBJ whole genome shotgun (WGS) entry which is preliminary data.</text>
</comment>
<evidence type="ECO:0000313" key="3">
    <source>
        <dbReference type="Proteomes" id="UP001139286"/>
    </source>
</evidence>
<sequence>MKKIVFTALTIIISFGAYAQKRNEFKGPAYKNYKPWQHDIVPTVVYTVVEKENLTGPEYKNQKVWESSNTEAYKKITVGTKRSKLKGPAYKNYKPWLHKEEDRDS</sequence>
<evidence type="ECO:0000313" key="2">
    <source>
        <dbReference type="EMBL" id="MCB4807268.1"/>
    </source>
</evidence>
<gene>
    <name evidence="2" type="ORF">LG651_03325</name>
</gene>
<dbReference type="EMBL" id="JAJAPX010000001">
    <property type="protein sequence ID" value="MCB4807268.1"/>
    <property type="molecule type" value="Genomic_DNA"/>
</dbReference>
<dbReference type="RefSeq" id="WP_226694730.1">
    <property type="nucleotide sequence ID" value="NZ_JAJAPX010000001.1"/>
</dbReference>